<gene>
    <name evidence="4" type="ORF">BaRGS_00004541</name>
</gene>
<feature type="signal peptide" evidence="2">
    <location>
        <begin position="1"/>
        <end position="18"/>
    </location>
</feature>
<dbReference type="InterPro" id="IPR003305">
    <property type="entry name" value="CenC_carb-bd"/>
</dbReference>
<proteinExistence type="predicted"/>
<evidence type="ECO:0000256" key="1">
    <source>
        <dbReference type="ARBA" id="ARBA00022801"/>
    </source>
</evidence>
<evidence type="ECO:0000313" key="4">
    <source>
        <dbReference type="EMBL" id="KAK7504237.1"/>
    </source>
</evidence>
<dbReference type="Pfam" id="PF02018">
    <property type="entry name" value="CBM_4_9"/>
    <property type="match status" value="1"/>
</dbReference>
<evidence type="ECO:0000259" key="3">
    <source>
        <dbReference type="Pfam" id="PF02018"/>
    </source>
</evidence>
<evidence type="ECO:0000256" key="2">
    <source>
        <dbReference type="SAM" id="SignalP"/>
    </source>
</evidence>
<dbReference type="EMBL" id="JACVVK020000016">
    <property type="protein sequence ID" value="KAK7504237.1"/>
    <property type="molecule type" value="Genomic_DNA"/>
</dbReference>
<evidence type="ECO:0000313" key="5">
    <source>
        <dbReference type="Proteomes" id="UP001519460"/>
    </source>
</evidence>
<feature type="chain" id="PRO_5044868186" description="CBM-cenC domain-containing protein" evidence="2">
    <location>
        <begin position="19"/>
        <end position="229"/>
    </location>
</feature>
<keyword evidence="1" id="KW-0378">Hydrolase</keyword>
<name>A0ABD0LZ42_9CAEN</name>
<feature type="domain" description="CBM-cenC" evidence="3">
    <location>
        <begin position="20"/>
        <end position="150"/>
    </location>
</feature>
<comment type="caution">
    <text evidence="4">The sequence shown here is derived from an EMBL/GenBank/DDBJ whole genome shotgun (WGS) entry which is preliminary data.</text>
</comment>
<keyword evidence="2" id="KW-0732">Signal</keyword>
<accession>A0ABD0LZ42</accession>
<dbReference type="GO" id="GO:0016787">
    <property type="term" value="F:hydrolase activity"/>
    <property type="evidence" value="ECO:0007669"/>
    <property type="project" value="UniProtKB-KW"/>
</dbReference>
<dbReference type="Gene3D" id="2.60.120.260">
    <property type="entry name" value="Galactose-binding domain-like"/>
    <property type="match status" value="1"/>
</dbReference>
<protein>
    <recommendedName>
        <fullName evidence="3">CBM-cenC domain-containing protein</fullName>
    </recommendedName>
</protein>
<dbReference type="Proteomes" id="UP001519460">
    <property type="component" value="Unassembled WGS sequence"/>
</dbReference>
<dbReference type="AlphaFoldDB" id="A0ABD0LZ42"/>
<dbReference type="SUPFAM" id="SSF49785">
    <property type="entry name" value="Galactose-binding domain-like"/>
    <property type="match status" value="1"/>
</dbReference>
<organism evidence="4 5">
    <name type="scientific">Batillaria attramentaria</name>
    <dbReference type="NCBI Taxonomy" id="370345"/>
    <lineage>
        <taxon>Eukaryota</taxon>
        <taxon>Metazoa</taxon>
        <taxon>Spiralia</taxon>
        <taxon>Lophotrochozoa</taxon>
        <taxon>Mollusca</taxon>
        <taxon>Gastropoda</taxon>
        <taxon>Caenogastropoda</taxon>
        <taxon>Sorbeoconcha</taxon>
        <taxon>Cerithioidea</taxon>
        <taxon>Batillariidae</taxon>
        <taxon>Batillaria</taxon>
    </lineage>
</organism>
<reference evidence="4 5" key="1">
    <citation type="journal article" date="2023" name="Sci. Data">
        <title>Genome assembly of the Korean intertidal mud-creeper Batillaria attramentaria.</title>
        <authorList>
            <person name="Patra A.K."/>
            <person name="Ho P.T."/>
            <person name="Jun S."/>
            <person name="Lee S.J."/>
            <person name="Kim Y."/>
            <person name="Won Y.J."/>
        </authorList>
    </citation>
    <scope>NUCLEOTIDE SEQUENCE [LARGE SCALE GENOMIC DNA]</scope>
    <source>
        <strain evidence="4">Wonlab-2016</strain>
    </source>
</reference>
<dbReference type="InterPro" id="IPR008979">
    <property type="entry name" value="Galactose-bd-like_sf"/>
</dbReference>
<keyword evidence="5" id="KW-1185">Reference proteome</keyword>
<sequence length="229" mass="25364">MITTLLVWAGSLLACSKAAELLQNGDCETMDHWHCYDIHCELTTDHHSGRHAIKATNRSNSLFKSQKHDYEGPIQSFSATPNFLYAARAYVKLLDDAPGKIGQTFDIEMDYVYADGSHHYKAAAHHPLVSSHDGWVLLQGDFKAPHHGKSRSVSHYLKEVRVKIQGPDPGLSFLVDAVSVTNIWRGTDWKAPTDDVINAKRKSDIHVHVTTSGNVDKNDVQIQVSAAPA</sequence>